<dbReference type="GO" id="GO:0006284">
    <property type="term" value="P:base-excision repair"/>
    <property type="evidence" value="ECO:0007669"/>
    <property type="project" value="TreeGrafter"/>
</dbReference>
<dbReference type="FunFam" id="3.20.20.150:FF:000017">
    <property type="entry name" value="Endonuclease IV related protein"/>
    <property type="match status" value="1"/>
</dbReference>
<evidence type="ECO:0000313" key="3">
    <source>
        <dbReference type="Proteomes" id="UP000284763"/>
    </source>
</evidence>
<dbReference type="PANTHER" id="PTHR21445">
    <property type="entry name" value="ENDONUCLEASE IV ENDODEOXYRIBONUCLEASE IV"/>
    <property type="match status" value="1"/>
</dbReference>
<dbReference type="SUPFAM" id="SSF51658">
    <property type="entry name" value="Xylose isomerase-like"/>
    <property type="match status" value="1"/>
</dbReference>
<dbReference type="PANTHER" id="PTHR21445:SF0">
    <property type="entry name" value="APURINIC-APYRIMIDINIC ENDONUCLEASE"/>
    <property type="match status" value="1"/>
</dbReference>
<feature type="domain" description="Xylose isomerase-like TIM barrel" evidence="1">
    <location>
        <begin position="27"/>
        <end position="264"/>
    </location>
</feature>
<dbReference type="GO" id="GO:0003906">
    <property type="term" value="F:DNA-(apurinic or apyrimidinic site) endonuclease activity"/>
    <property type="evidence" value="ECO:0007669"/>
    <property type="project" value="TreeGrafter"/>
</dbReference>
<name>A0A3R7VPV5_9EURY</name>
<gene>
    <name evidence="2" type="ORF">D5R95_08770</name>
</gene>
<dbReference type="GO" id="GO:0008081">
    <property type="term" value="F:phosphoric diester hydrolase activity"/>
    <property type="evidence" value="ECO:0007669"/>
    <property type="project" value="TreeGrafter"/>
</dbReference>
<dbReference type="Gene3D" id="3.20.20.150">
    <property type="entry name" value="Divalent-metal-dependent TIM barrel enzymes"/>
    <property type="match status" value="1"/>
</dbReference>
<dbReference type="GO" id="GO:0003677">
    <property type="term" value="F:DNA binding"/>
    <property type="evidence" value="ECO:0007669"/>
    <property type="project" value="InterPro"/>
</dbReference>
<dbReference type="Pfam" id="PF01261">
    <property type="entry name" value="AP_endonuc_2"/>
    <property type="match status" value="1"/>
</dbReference>
<protein>
    <recommendedName>
        <fullName evidence="1">Xylose isomerase-like TIM barrel domain-containing protein</fullName>
    </recommendedName>
</protein>
<evidence type="ECO:0000259" key="1">
    <source>
        <dbReference type="Pfam" id="PF01261"/>
    </source>
</evidence>
<dbReference type="SMART" id="SM00518">
    <property type="entry name" value="AP2Ec"/>
    <property type="match status" value="1"/>
</dbReference>
<dbReference type="Proteomes" id="UP000284763">
    <property type="component" value="Unassembled WGS sequence"/>
</dbReference>
<comment type="caution">
    <text evidence="2">The sequence shown here is derived from an EMBL/GenBank/DDBJ whole genome shotgun (WGS) entry which is preliminary data.</text>
</comment>
<dbReference type="AlphaFoldDB" id="A0A3R7VPV5"/>
<dbReference type="GO" id="GO:0008270">
    <property type="term" value="F:zinc ion binding"/>
    <property type="evidence" value="ECO:0007669"/>
    <property type="project" value="InterPro"/>
</dbReference>
<reference evidence="2 3" key="1">
    <citation type="submission" date="2018-08" db="EMBL/GenBank/DDBJ databases">
        <title>The metabolism and importance of syntrophic acetate oxidation coupled to methane or sulfide production in haloalkaline environments.</title>
        <authorList>
            <person name="Timmers P.H.A."/>
            <person name="Vavourakis C.D."/>
            <person name="Sorokin D.Y."/>
            <person name="Sinninghe Damste J.S."/>
            <person name="Muyzer G."/>
            <person name="Stams A.J.M."/>
            <person name="Plugge C.M."/>
        </authorList>
    </citation>
    <scope>NUCLEOTIDE SEQUENCE [LARGE SCALE GENOMIC DNA]</scope>
    <source>
        <strain evidence="2">MSAO_Arc3</strain>
    </source>
</reference>
<sequence length="278" mass="31002">MKQSKILFGTAGIPLHSKKRSSIEGIKYISQVGLSCMELEFVRGVKMQEATASKVNSIASLNKISLSVHAPYFINLNSLKQNTIKNSIQRIQTAAKIGSMCGAHSLVFHPGYYHNLNHSKVFHTIETHMDSVIENLKQTGLDIILRPETTGKKSQFGSLQEVTSLSQSLDGVLPCIDFSHLYARSKGEINGYEKFHEIFSFLEEQLGYEGIHNIHAHISGIEYGGAGEKRHLNLQDSSFDYLSLLKALKDFNVEGSIICESPSLEQDALLLQKEYMKI</sequence>
<evidence type="ECO:0000313" key="2">
    <source>
        <dbReference type="EMBL" id="RQD80426.1"/>
    </source>
</evidence>
<organism evidence="2 3">
    <name type="scientific">Methanosalsum natronophilum</name>
    <dbReference type="NCBI Taxonomy" id="768733"/>
    <lineage>
        <taxon>Archaea</taxon>
        <taxon>Methanobacteriati</taxon>
        <taxon>Methanobacteriota</taxon>
        <taxon>Stenosarchaea group</taxon>
        <taxon>Methanomicrobia</taxon>
        <taxon>Methanosarcinales</taxon>
        <taxon>Methanosarcinaceae</taxon>
        <taxon>Methanosalsum</taxon>
    </lineage>
</organism>
<dbReference type="InterPro" id="IPR036237">
    <property type="entry name" value="Xyl_isomerase-like_sf"/>
</dbReference>
<proteinExistence type="predicted"/>
<dbReference type="EMBL" id="QZAB01000559">
    <property type="protein sequence ID" value="RQD80426.1"/>
    <property type="molecule type" value="Genomic_DNA"/>
</dbReference>
<dbReference type="InterPro" id="IPR001719">
    <property type="entry name" value="AP_endonuc_2"/>
</dbReference>
<dbReference type="InterPro" id="IPR013022">
    <property type="entry name" value="Xyl_isomerase-like_TIM-brl"/>
</dbReference>
<accession>A0A3R7VPV5</accession>